<accession>A0ACC2WXA9</accession>
<gene>
    <name evidence="1" type="ORF">QFC22_004727</name>
</gene>
<reference evidence="1" key="1">
    <citation type="submission" date="2023-04" db="EMBL/GenBank/DDBJ databases">
        <title>Draft Genome sequencing of Naganishia species isolated from polar environments using Oxford Nanopore Technology.</title>
        <authorList>
            <person name="Leo P."/>
            <person name="Venkateswaran K."/>
        </authorList>
    </citation>
    <scope>NUCLEOTIDE SEQUENCE</scope>
    <source>
        <strain evidence="1">MNA-CCFEE 5425</strain>
    </source>
</reference>
<dbReference type="Proteomes" id="UP001243375">
    <property type="component" value="Unassembled WGS sequence"/>
</dbReference>
<comment type="caution">
    <text evidence="1">The sequence shown here is derived from an EMBL/GenBank/DDBJ whole genome shotgun (WGS) entry which is preliminary data.</text>
</comment>
<evidence type="ECO:0000313" key="1">
    <source>
        <dbReference type="EMBL" id="KAJ9116287.1"/>
    </source>
</evidence>
<dbReference type="EMBL" id="JASBWU010000014">
    <property type="protein sequence ID" value="KAJ9116287.1"/>
    <property type="molecule type" value="Genomic_DNA"/>
</dbReference>
<protein>
    <submittedName>
        <fullName evidence="1">Uncharacterized protein</fullName>
    </submittedName>
</protein>
<sequence length="483" mass="52708">MSFLCLPENPFQAVWPVVFMTLLHVTVYRIAHNDLRVWIAVDDFLTGKKDEYAVDGCVQEEGPGAKSEEGDATPQEDGLLSPSIPIVEPSRSHPMIERLRKSVILVSFALPMVLSVAGQLKASDKGSLDWTLVASASVPLTLAITAVSFLPYPAVKACTYTLSGTLIITPLLSGQVFTSFEVEIAVIPVLITKHHSHGWAVGKLGGKISGISALTFTTLGITAPLMSVMLCSLIVLARQTPRPAMHAALMLAMTTLLALYNLCTARGDDMKMKRWLLFWGAALGVTTMVVLSLLIPSSKSPDTPIVPEEELNLSDKIWARFNVGVVGQDLIGVLQFMQYGYIFSLMVALLRFDYQQSRNGSAGEKVLSADSVERFHAVDDSTKENPTLEPSTSRKGGSNHVCIPRRVSPFSAPTFKSSIIGSYLGTIIAVLIFPTPHLYILWLPATLVGQSLGGALSLCWNNQWKALWRYKEVWKLGETTEDC</sequence>
<proteinExistence type="predicted"/>
<organism evidence="1 2">
    <name type="scientific">Naganishia vaughanmartiniae</name>
    <dbReference type="NCBI Taxonomy" id="1424756"/>
    <lineage>
        <taxon>Eukaryota</taxon>
        <taxon>Fungi</taxon>
        <taxon>Dikarya</taxon>
        <taxon>Basidiomycota</taxon>
        <taxon>Agaricomycotina</taxon>
        <taxon>Tremellomycetes</taxon>
        <taxon>Filobasidiales</taxon>
        <taxon>Filobasidiaceae</taxon>
        <taxon>Naganishia</taxon>
    </lineage>
</organism>
<name>A0ACC2WXA9_9TREE</name>
<keyword evidence="2" id="KW-1185">Reference proteome</keyword>
<evidence type="ECO:0000313" key="2">
    <source>
        <dbReference type="Proteomes" id="UP001243375"/>
    </source>
</evidence>